<evidence type="ECO:0008006" key="7">
    <source>
        <dbReference type="Google" id="ProtNLM"/>
    </source>
</evidence>
<comment type="caution">
    <text evidence="5">The sequence shown here is derived from an EMBL/GenBank/DDBJ whole genome shotgun (WGS) entry which is preliminary data.</text>
</comment>
<keyword evidence="2" id="KW-0547">Nucleotide-binding</keyword>
<comment type="similarity">
    <text evidence="4">Belongs to the adenylate kinase family.</text>
</comment>
<evidence type="ECO:0000313" key="6">
    <source>
        <dbReference type="Proteomes" id="UP001642520"/>
    </source>
</evidence>
<dbReference type="PANTHER" id="PTHR23359">
    <property type="entry name" value="NUCLEOTIDE KINASE"/>
    <property type="match status" value="1"/>
</dbReference>
<evidence type="ECO:0000256" key="4">
    <source>
        <dbReference type="RuleBase" id="RU003330"/>
    </source>
</evidence>
<evidence type="ECO:0000256" key="3">
    <source>
        <dbReference type="ARBA" id="ARBA00022777"/>
    </source>
</evidence>
<organism evidence="5 6">
    <name type="scientific">Xylocopa violacea</name>
    <name type="common">Violet carpenter bee</name>
    <name type="synonym">Apis violacea</name>
    <dbReference type="NCBI Taxonomy" id="135666"/>
    <lineage>
        <taxon>Eukaryota</taxon>
        <taxon>Metazoa</taxon>
        <taxon>Ecdysozoa</taxon>
        <taxon>Arthropoda</taxon>
        <taxon>Hexapoda</taxon>
        <taxon>Insecta</taxon>
        <taxon>Pterygota</taxon>
        <taxon>Neoptera</taxon>
        <taxon>Endopterygota</taxon>
        <taxon>Hymenoptera</taxon>
        <taxon>Apocrita</taxon>
        <taxon>Aculeata</taxon>
        <taxon>Apoidea</taxon>
        <taxon>Anthophila</taxon>
        <taxon>Apidae</taxon>
        <taxon>Xylocopa</taxon>
        <taxon>Xylocopa</taxon>
    </lineage>
</organism>
<dbReference type="PRINTS" id="PR00094">
    <property type="entry name" value="ADENYLTKNASE"/>
</dbReference>
<reference evidence="5 6" key="1">
    <citation type="submission" date="2024-08" db="EMBL/GenBank/DDBJ databases">
        <authorList>
            <person name="Will J Nash"/>
            <person name="Angela Man"/>
            <person name="Seanna McTaggart"/>
            <person name="Kendall Baker"/>
            <person name="Tom Barker"/>
            <person name="Leah Catchpole"/>
            <person name="Alex Durrant"/>
            <person name="Karim Gharbi"/>
            <person name="Naomi Irish"/>
            <person name="Gemy Kaithakottil"/>
            <person name="Debby Ku"/>
            <person name="Aaliyah Providence"/>
            <person name="Felix Shaw"/>
            <person name="David Swarbreck"/>
            <person name="Chris Watkins"/>
            <person name="Ann M. McCartney"/>
            <person name="Giulio Formenti"/>
            <person name="Alice Mouton"/>
            <person name="Noel Vella"/>
            <person name="Bjorn M von Reumont"/>
            <person name="Adriana Vella"/>
            <person name="Wilfried Haerty"/>
        </authorList>
    </citation>
    <scope>NUCLEOTIDE SEQUENCE [LARGE SCALE GENOMIC DNA]</scope>
</reference>
<dbReference type="CDD" id="cd01428">
    <property type="entry name" value="ADK"/>
    <property type="match status" value="1"/>
</dbReference>
<protein>
    <recommendedName>
        <fullName evidence="7">Adenylate kinase</fullName>
    </recommendedName>
</protein>
<evidence type="ECO:0000313" key="5">
    <source>
        <dbReference type="EMBL" id="CAL7945948.1"/>
    </source>
</evidence>
<keyword evidence="1 4" id="KW-0808">Transferase</keyword>
<proteinExistence type="inferred from homology"/>
<evidence type="ECO:0000256" key="2">
    <source>
        <dbReference type="ARBA" id="ARBA00022741"/>
    </source>
</evidence>
<keyword evidence="6" id="KW-1185">Reference proteome</keyword>
<dbReference type="SUPFAM" id="SSF52540">
    <property type="entry name" value="P-loop containing nucleoside triphosphate hydrolases"/>
    <property type="match status" value="1"/>
</dbReference>
<dbReference type="HAMAP" id="MF_00235">
    <property type="entry name" value="Adenylate_kinase_Adk"/>
    <property type="match status" value="1"/>
</dbReference>
<dbReference type="InterPro" id="IPR027417">
    <property type="entry name" value="P-loop_NTPase"/>
</dbReference>
<evidence type="ECO:0000256" key="1">
    <source>
        <dbReference type="ARBA" id="ARBA00022679"/>
    </source>
</evidence>
<dbReference type="InterPro" id="IPR000850">
    <property type="entry name" value="Adenylat/UMP-CMP_kin"/>
</dbReference>
<dbReference type="Pfam" id="PF00406">
    <property type="entry name" value="ADK"/>
    <property type="match status" value="1"/>
</dbReference>
<sequence>MCDIRKRIFEQEFLHCIIATGRAVKCISFVGVGEKCGSKIERGSETIGSMGNCIKAINPMIQTQQAKISVDCTAIRDSGLPIIFVIGGPGVGKRTLCNQVAEKYGLDGIITTDVLREDVAKRSERSFMLARLMSQGQLVPANVLLDLIAVRMLNQLTEKKGFILSGFPREKQQCVLFDREVRPPDLVLFLDVRNSVLSDRIMARSVQATERLSVNFEYIKSRIKEFRRRNKPIIKYYKKSSLLKTIDAEHEAIEVLESACNIIGEVLSNLSESQVSNPLTNRALGTNNNDHRFHIEYVLQVYNV</sequence>
<dbReference type="Proteomes" id="UP001642520">
    <property type="component" value="Unassembled WGS sequence"/>
</dbReference>
<dbReference type="EMBL" id="CAXAJV020001294">
    <property type="protein sequence ID" value="CAL7945948.1"/>
    <property type="molecule type" value="Genomic_DNA"/>
</dbReference>
<dbReference type="Gene3D" id="3.40.50.300">
    <property type="entry name" value="P-loop containing nucleotide triphosphate hydrolases"/>
    <property type="match status" value="1"/>
</dbReference>
<accession>A0ABP1P2A8</accession>
<gene>
    <name evidence="5" type="ORF">XYLVIOL_LOCUS7505</name>
</gene>
<keyword evidence="3 4" id="KW-0418">Kinase</keyword>
<name>A0ABP1P2A8_XYLVO</name>